<dbReference type="Proteomes" id="UP000230423">
    <property type="component" value="Unassembled WGS sequence"/>
</dbReference>
<dbReference type="InterPro" id="IPR004842">
    <property type="entry name" value="SLC12A_fam"/>
</dbReference>
<dbReference type="InterPro" id="IPR004841">
    <property type="entry name" value="AA-permease/SLC12A_dom"/>
</dbReference>
<name>A0A2G9TTG3_TELCI</name>
<evidence type="ECO:0000256" key="1">
    <source>
        <dbReference type="ARBA" id="ARBA00004141"/>
    </source>
</evidence>
<feature type="transmembrane region" description="Helical" evidence="5">
    <location>
        <begin position="30"/>
        <end position="50"/>
    </location>
</feature>
<dbReference type="PANTHER" id="PTHR11827">
    <property type="entry name" value="SOLUTE CARRIER FAMILY 12, CATION COTRANSPORTERS"/>
    <property type="match status" value="1"/>
</dbReference>
<dbReference type="GO" id="GO:0055075">
    <property type="term" value="P:potassium ion homeostasis"/>
    <property type="evidence" value="ECO:0007669"/>
    <property type="project" value="TreeGrafter"/>
</dbReference>
<reference evidence="7 8" key="1">
    <citation type="submission" date="2015-09" db="EMBL/GenBank/DDBJ databases">
        <title>Draft genome of the parasitic nematode Teladorsagia circumcincta isolate WARC Sus (inbred).</title>
        <authorList>
            <person name="Mitreva M."/>
        </authorList>
    </citation>
    <scope>NUCLEOTIDE SEQUENCE [LARGE SCALE GENOMIC DNA]</scope>
    <source>
        <strain evidence="7 8">S</strain>
    </source>
</reference>
<accession>A0A2G9TTG3</accession>
<feature type="transmembrane region" description="Helical" evidence="5">
    <location>
        <begin position="129"/>
        <end position="150"/>
    </location>
</feature>
<evidence type="ECO:0000313" key="7">
    <source>
        <dbReference type="EMBL" id="PIO61227.1"/>
    </source>
</evidence>
<evidence type="ECO:0000256" key="4">
    <source>
        <dbReference type="ARBA" id="ARBA00023136"/>
    </source>
</evidence>
<dbReference type="GO" id="GO:0015379">
    <property type="term" value="F:potassium:chloride symporter activity"/>
    <property type="evidence" value="ECO:0007669"/>
    <property type="project" value="TreeGrafter"/>
</dbReference>
<keyword evidence="3 5" id="KW-1133">Transmembrane helix</keyword>
<evidence type="ECO:0000259" key="6">
    <source>
        <dbReference type="Pfam" id="PF00324"/>
    </source>
</evidence>
<dbReference type="Pfam" id="PF00324">
    <property type="entry name" value="AA_permease"/>
    <property type="match status" value="1"/>
</dbReference>
<dbReference type="GO" id="GO:0055064">
    <property type="term" value="P:chloride ion homeostasis"/>
    <property type="evidence" value="ECO:0007669"/>
    <property type="project" value="TreeGrafter"/>
</dbReference>
<gene>
    <name evidence="7" type="ORF">TELCIR_17257</name>
</gene>
<feature type="transmembrane region" description="Helical" evidence="5">
    <location>
        <begin position="90"/>
        <end position="109"/>
    </location>
</feature>
<comment type="subcellular location">
    <subcellularLocation>
        <location evidence="1">Membrane</location>
        <topology evidence="1">Multi-pass membrane protein</topology>
    </subcellularLocation>
</comment>
<dbReference type="AlphaFoldDB" id="A0A2G9TTG3"/>
<dbReference type="GO" id="GO:1990573">
    <property type="term" value="P:potassium ion import across plasma membrane"/>
    <property type="evidence" value="ECO:0007669"/>
    <property type="project" value="TreeGrafter"/>
</dbReference>
<dbReference type="EMBL" id="KZ353997">
    <property type="protein sequence ID" value="PIO61227.1"/>
    <property type="molecule type" value="Genomic_DNA"/>
</dbReference>
<dbReference type="GO" id="GO:0005886">
    <property type="term" value="C:plasma membrane"/>
    <property type="evidence" value="ECO:0007669"/>
    <property type="project" value="TreeGrafter"/>
</dbReference>
<keyword evidence="8" id="KW-1185">Reference proteome</keyword>
<evidence type="ECO:0000256" key="3">
    <source>
        <dbReference type="ARBA" id="ARBA00022989"/>
    </source>
</evidence>
<dbReference type="OrthoDB" id="2020542at2759"/>
<evidence type="ECO:0000256" key="5">
    <source>
        <dbReference type="SAM" id="Phobius"/>
    </source>
</evidence>
<feature type="non-terminal residue" evidence="7">
    <location>
        <position position="182"/>
    </location>
</feature>
<keyword evidence="4 5" id="KW-0472">Membrane</keyword>
<dbReference type="Gene3D" id="1.20.1740.10">
    <property type="entry name" value="Amino acid/polyamine transporter I"/>
    <property type="match status" value="1"/>
</dbReference>
<dbReference type="GO" id="GO:0007268">
    <property type="term" value="P:chemical synaptic transmission"/>
    <property type="evidence" value="ECO:0007669"/>
    <property type="project" value="TreeGrafter"/>
</dbReference>
<evidence type="ECO:0000313" key="8">
    <source>
        <dbReference type="Proteomes" id="UP000230423"/>
    </source>
</evidence>
<feature type="domain" description="Amino acid permease/ SLC12A" evidence="6">
    <location>
        <begin position="93"/>
        <end position="154"/>
    </location>
</feature>
<dbReference type="GO" id="GO:0006884">
    <property type="term" value="P:cell volume homeostasis"/>
    <property type="evidence" value="ECO:0007669"/>
    <property type="project" value="TreeGrafter"/>
</dbReference>
<evidence type="ECO:0000256" key="2">
    <source>
        <dbReference type="ARBA" id="ARBA00022692"/>
    </source>
</evidence>
<dbReference type="GO" id="GO:0045202">
    <property type="term" value="C:synapse"/>
    <property type="evidence" value="ECO:0007669"/>
    <property type="project" value="GOC"/>
</dbReference>
<organism evidence="7 8">
    <name type="scientific">Teladorsagia circumcincta</name>
    <name type="common">Brown stomach worm</name>
    <name type="synonym">Ostertagia circumcincta</name>
    <dbReference type="NCBI Taxonomy" id="45464"/>
    <lineage>
        <taxon>Eukaryota</taxon>
        <taxon>Metazoa</taxon>
        <taxon>Ecdysozoa</taxon>
        <taxon>Nematoda</taxon>
        <taxon>Chromadorea</taxon>
        <taxon>Rhabditida</taxon>
        <taxon>Rhabditina</taxon>
        <taxon>Rhabditomorpha</taxon>
        <taxon>Strongyloidea</taxon>
        <taxon>Trichostrongylidae</taxon>
        <taxon>Teladorsagia</taxon>
    </lineage>
</organism>
<dbReference type="PANTHER" id="PTHR11827:SF55">
    <property type="entry name" value="POTASSIUM_CHLORIDE COTRANSPORTER 3"/>
    <property type="match status" value="1"/>
</dbReference>
<keyword evidence="2 5" id="KW-0812">Transmembrane</keyword>
<proteinExistence type="predicted"/>
<protein>
    <recommendedName>
        <fullName evidence="6">Amino acid permease/ SLC12A domain-containing protein</fullName>
    </recommendedName>
</protein>
<sequence length="182" mass="20274">MYIVPDMAIGGREALHDTDPLGPLYNNYRIYGTLFLLIQVAIVAMGVKFVQLLAPVLFNNYIFPIDNLDPAYMQRDEVLPGVRGKPDAEVIQDVTSTFFLLLAIYFPAVTGIMTGDLRDPQRSIPSGTIAATVTTSIIYYALAVLFAASIDRSVLRDKKENGEEWEKNATELPRKLLFPFIA</sequence>